<evidence type="ECO:0000313" key="3">
    <source>
        <dbReference type="EMBL" id="QCI17379.1"/>
    </source>
</evidence>
<proteinExistence type="predicted"/>
<dbReference type="RefSeq" id="WP_158340310.1">
    <property type="nucleotide sequence ID" value="NZ_CP034894.1"/>
</dbReference>
<feature type="compositionally biased region" description="Low complexity" evidence="2">
    <location>
        <begin position="47"/>
        <end position="56"/>
    </location>
</feature>
<dbReference type="OrthoDB" id="6554590at2"/>
<dbReference type="Proteomes" id="UP000298759">
    <property type="component" value="Chromosome"/>
</dbReference>
<sequence>MSSNINLVDKLNPISFEQNEKFKTKIKPFDNNEIISRIEDPINNPRNNKNTHGTKNTTHKSTKITIDFPQNDLDLVELEKLHEKYLNDLQKIEQKIKETGEIGDLDELNPENSVKKKLILNPLIKPRFKLS</sequence>
<feature type="coiled-coil region" evidence="1">
    <location>
        <begin position="75"/>
        <end position="102"/>
    </location>
</feature>
<dbReference type="EMBL" id="CP034894">
    <property type="protein sequence ID" value="QCI17379.1"/>
    <property type="molecule type" value="Genomic_DNA"/>
</dbReference>
<evidence type="ECO:0000256" key="2">
    <source>
        <dbReference type="SAM" id="MobiDB-lite"/>
    </source>
</evidence>
<reference evidence="3 4" key="1">
    <citation type="submission" date="2018-12" db="EMBL/GenBank/DDBJ databases">
        <authorList>
            <person name="Chong R.A."/>
        </authorList>
    </citation>
    <scope>NUCLEOTIDE SEQUENCE [LARGE SCALE GENOMIC DNA]</scope>
    <source>
        <strain evidence="3 4">Ahe</strain>
    </source>
</reference>
<keyword evidence="1" id="KW-0175">Coiled coil</keyword>
<evidence type="ECO:0000256" key="1">
    <source>
        <dbReference type="SAM" id="Coils"/>
    </source>
</evidence>
<accession>A0A4D6XPI6</accession>
<evidence type="ECO:0000313" key="4">
    <source>
        <dbReference type="Proteomes" id="UP000298759"/>
    </source>
</evidence>
<organism evidence="3 4">
    <name type="scientific">Buchnera aphidicola</name>
    <name type="common">Aphis helianthi</name>
    <dbReference type="NCBI Taxonomy" id="2315802"/>
    <lineage>
        <taxon>Bacteria</taxon>
        <taxon>Pseudomonadati</taxon>
        <taxon>Pseudomonadota</taxon>
        <taxon>Gammaproteobacteria</taxon>
        <taxon>Enterobacterales</taxon>
        <taxon>Erwiniaceae</taxon>
        <taxon>Buchnera</taxon>
    </lineage>
</organism>
<feature type="region of interest" description="Disordered" evidence="2">
    <location>
        <begin position="38"/>
        <end position="62"/>
    </location>
</feature>
<protein>
    <submittedName>
        <fullName evidence="3">Uncharacterized protein</fullName>
    </submittedName>
</protein>
<name>A0A4D6XPI6_9GAMM</name>
<reference evidence="3 4" key="2">
    <citation type="submission" date="2019-05" db="EMBL/GenBank/DDBJ databases">
        <title>Genome evolution of the obligate endosymbiont Buchnera aphidicola.</title>
        <authorList>
            <person name="Moran N.A."/>
        </authorList>
    </citation>
    <scope>NUCLEOTIDE SEQUENCE [LARGE SCALE GENOMIC DNA]</scope>
    <source>
        <strain evidence="3 4">Ahe</strain>
    </source>
</reference>
<dbReference type="AlphaFoldDB" id="A0A4D6XPI6"/>
<gene>
    <name evidence="3" type="ORF">D9V62_02985</name>
</gene>